<feature type="compositionally biased region" description="Polar residues" evidence="1">
    <location>
        <begin position="278"/>
        <end position="295"/>
    </location>
</feature>
<keyword evidence="2" id="KW-1133">Transmembrane helix</keyword>
<gene>
    <name evidence="3" type="ORF">JR316_001118</name>
</gene>
<comment type="caution">
    <text evidence="3">The sequence shown here is derived from an EMBL/GenBank/DDBJ whole genome shotgun (WGS) entry which is preliminary data.</text>
</comment>
<reference evidence="3" key="1">
    <citation type="submission" date="2021-02" db="EMBL/GenBank/DDBJ databases">
        <title>Psilocybe cubensis genome.</title>
        <authorList>
            <person name="Mckernan K.J."/>
            <person name="Crawford S."/>
            <person name="Trippe A."/>
            <person name="Kane L.T."/>
            <person name="Mclaughlin S."/>
        </authorList>
    </citation>
    <scope>NUCLEOTIDE SEQUENCE [LARGE SCALE GENOMIC DNA]</scope>
    <source>
        <strain evidence="3">MGC-MH-2018</strain>
    </source>
</reference>
<dbReference type="EMBL" id="JAFIQS010000001">
    <property type="protein sequence ID" value="KAG5174459.1"/>
    <property type="molecule type" value="Genomic_DNA"/>
</dbReference>
<feature type="region of interest" description="Disordered" evidence="1">
    <location>
        <begin position="167"/>
        <end position="197"/>
    </location>
</feature>
<evidence type="ECO:0000256" key="1">
    <source>
        <dbReference type="SAM" id="MobiDB-lite"/>
    </source>
</evidence>
<feature type="transmembrane region" description="Helical" evidence="2">
    <location>
        <begin position="42"/>
        <end position="63"/>
    </location>
</feature>
<keyword evidence="2" id="KW-0472">Membrane</keyword>
<sequence length="350" mass="36571">MPTEISWSFSSSHESFPVLEQRHGPAFKPFVLVDSVQLTNIMFGRFFLVSLCGLILLWSSVAVQQSTAVPLGRYSNDIVERELVPLVEGDEIPPVLVDLQDQVENFQLQLDQANEGEPGYVDLLEQLTVARAKLDRALRGVAVYVSSTAEPPTETATTDILASTTTFEADSATSTSTSTFDTSSGDPAPTTVVSDTPVTSDADACTTVVVAPEVTTVTPVETSVVVAASQAVTSERPLETIIATQPQSSIVLSLPPTVTSIIAPVHASATAPGKSADATVNGSTPQSTSNPATISTGKAANASICGIVTGADAGIDSSVRLNSVGKMGPSLRDSVYVESQDLSVQAIWDT</sequence>
<feature type="region of interest" description="Disordered" evidence="1">
    <location>
        <begin position="272"/>
        <end position="295"/>
    </location>
</feature>
<organism evidence="3">
    <name type="scientific">Psilocybe cubensis</name>
    <name type="common">Psychedelic mushroom</name>
    <name type="synonym">Stropharia cubensis</name>
    <dbReference type="NCBI Taxonomy" id="181762"/>
    <lineage>
        <taxon>Eukaryota</taxon>
        <taxon>Fungi</taxon>
        <taxon>Dikarya</taxon>
        <taxon>Basidiomycota</taxon>
        <taxon>Agaricomycotina</taxon>
        <taxon>Agaricomycetes</taxon>
        <taxon>Agaricomycetidae</taxon>
        <taxon>Agaricales</taxon>
        <taxon>Agaricineae</taxon>
        <taxon>Strophariaceae</taxon>
        <taxon>Psilocybe</taxon>
    </lineage>
</organism>
<evidence type="ECO:0000256" key="2">
    <source>
        <dbReference type="SAM" id="Phobius"/>
    </source>
</evidence>
<dbReference type="AlphaFoldDB" id="A0A8H7YAQ2"/>
<proteinExistence type="predicted"/>
<evidence type="ECO:0000313" key="3">
    <source>
        <dbReference type="EMBL" id="KAG5174459.1"/>
    </source>
</evidence>
<accession>A0A8H7YAQ2</accession>
<name>A0A8H7YAQ2_PSICU</name>
<keyword evidence="2" id="KW-0812">Transmembrane</keyword>
<protein>
    <submittedName>
        <fullName evidence="3">Uncharacterized protein</fullName>
    </submittedName>
</protein>